<reference evidence="2 3" key="1">
    <citation type="submission" date="2020-07" db="EMBL/GenBank/DDBJ databases">
        <title>Electron transfer.</title>
        <authorList>
            <person name="Huang L."/>
            <person name="Liu X."/>
            <person name="Zhou S."/>
        </authorList>
    </citation>
    <scope>NUCLEOTIDE SEQUENCE [LARGE SCALE GENOMIC DNA]</scope>
    <source>
        <strain evidence="2 3">Lx1</strain>
    </source>
</reference>
<dbReference type="EMBL" id="CP059378">
    <property type="protein sequence ID" value="QLY81607.1"/>
    <property type="molecule type" value="Genomic_DNA"/>
</dbReference>
<gene>
    <name evidence="2" type="ORF">HZF06_08505</name>
</gene>
<evidence type="ECO:0000313" key="2">
    <source>
        <dbReference type="EMBL" id="QLY81607.1"/>
    </source>
</evidence>
<keyword evidence="1" id="KW-1133">Transmembrane helix</keyword>
<feature type="transmembrane region" description="Helical" evidence="1">
    <location>
        <begin position="89"/>
        <end position="112"/>
    </location>
</feature>
<evidence type="ECO:0000313" key="3">
    <source>
        <dbReference type="Proteomes" id="UP000512286"/>
    </source>
</evidence>
<name>A0A7D6VRV7_9CLOT</name>
<feature type="transmembrane region" description="Helical" evidence="1">
    <location>
        <begin position="51"/>
        <end position="69"/>
    </location>
</feature>
<dbReference type="AlphaFoldDB" id="A0A7D6VRV7"/>
<keyword evidence="1" id="KW-0812">Transmembrane</keyword>
<dbReference type="RefSeq" id="WP_181603169.1">
    <property type="nucleotide sequence ID" value="NZ_CP059378.1"/>
</dbReference>
<sequence length="153" mass="18304">MNQIFTFFGVQLLFYLLGLWTLFDNFITSILIIILNILILYFFKVKYIKRYSLVLIIMLPWVQVISIFINNEISRILKGITLDSKTLFWDYLFIIVQLILLLIIIVVSARNYREKRNDFKEIKFLMLSYSINIVLITSLIYYNFIQVPKLSLL</sequence>
<keyword evidence="1" id="KW-0472">Membrane</keyword>
<accession>A0A7D6VRV7</accession>
<protein>
    <submittedName>
        <fullName evidence="2">Uncharacterized protein</fullName>
    </submittedName>
</protein>
<dbReference type="Proteomes" id="UP000512286">
    <property type="component" value="Chromosome"/>
</dbReference>
<evidence type="ECO:0000256" key="1">
    <source>
        <dbReference type="SAM" id="Phobius"/>
    </source>
</evidence>
<feature type="transmembrane region" description="Helical" evidence="1">
    <location>
        <begin position="124"/>
        <end position="144"/>
    </location>
</feature>
<organism evidence="2 3">
    <name type="scientific">Clostridium intestinale</name>
    <dbReference type="NCBI Taxonomy" id="36845"/>
    <lineage>
        <taxon>Bacteria</taxon>
        <taxon>Bacillati</taxon>
        <taxon>Bacillota</taxon>
        <taxon>Clostridia</taxon>
        <taxon>Eubacteriales</taxon>
        <taxon>Clostridiaceae</taxon>
        <taxon>Clostridium</taxon>
    </lineage>
</organism>
<feature type="transmembrane region" description="Helical" evidence="1">
    <location>
        <begin position="12"/>
        <end position="39"/>
    </location>
</feature>
<dbReference type="KEGG" id="cint:HZF06_08505"/>
<proteinExistence type="predicted"/>